<dbReference type="GO" id="GO:0000127">
    <property type="term" value="C:transcription factor TFIIIC complex"/>
    <property type="evidence" value="ECO:0007669"/>
    <property type="project" value="TreeGrafter"/>
</dbReference>
<feature type="compositionally biased region" description="Basic and acidic residues" evidence="4">
    <location>
        <begin position="541"/>
        <end position="553"/>
    </location>
</feature>
<feature type="compositionally biased region" description="Acidic residues" evidence="4">
    <location>
        <begin position="554"/>
        <end position="575"/>
    </location>
</feature>
<dbReference type="PROSITE" id="PS50097">
    <property type="entry name" value="BTB"/>
    <property type="match status" value="2"/>
</dbReference>
<dbReference type="InterPro" id="IPR000210">
    <property type="entry name" value="BTB/POZ_dom"/>
</dbReference>
<dbReference type="PANTHER" id="PTHR15052:SF2">
    <property type="entry name" value="GENERAL TRANSCRIPTION FACTOR 3C POLYPEPTIDE 2"/>
    <property type="match status" value="1"/>
</dbReference>
<dbReference type="Gene3D" id="3.30.710.10">
    <property type="entry name" value="Potassium Channel Kv1.1, Chain A"/>
    <property type="match status" value="2"/>
</dbReference>
<feature type="domain" description="BTB" evidence="5">
    <location>
        <begin position="23"/>
        <end position="92"/>
    </location>
</feature>
<dbReference type="GO" id="GO:0005634">
    <property type="term" value="C:nucleus"/>
    <property type="evidence" value="ECO:0007669"/>
    <property type="project" value="UniProtKB-SubCell"/>
</dbReference>
<evidence type="ECO:0000259" key="5">
    <source>
        <dbReference type="PROSITE" id="PS50097"/>
    </source>
</evidence>
<organism evidence="7">
    <name type="scientific">Gibberella zeae</name>
    <name type="common">Wheat head blight fungus</name>
    <name type="synonym">Fusarium graminearum</name>
    <dbReference type="NCBI Taxonomy" id="5518"/>
    <lineage>
        <taxon>Eukaryota</taxon>
        <taxon>Fungi</taxon>
        <taxon>Dikarya</taxon>
        <taxon>Ascomycota</taxon>
        <taxon>Pezizomycotina</taxon>
        <taxon>Sordariomycetes</taxon>
        <taxon>Hypocreomycetidae</taxon>
        <taxon>Hypocreales</taxon>
        <taxon>Nectriaceae</taxon>
        <taxon>Fusarium</taxon>
    </lineage>
</organism>
<dbReference type="Proteomes" id="UP000746612">
    <property type="component" value="Unassembled WGS sequence"/>
</dbReference>
<reference evidence="7" key="1">
    <citation type="submission" date="2019-04" db="EMBL/GenBank/DDBJ databases">
        <authorList>
            <person name="Melise S."/>
            <person name="Noan J."/>
            <person name="Okalmin O."/>
        </authorList>
    </citation>
    <scope>NUCLEOTIDE SEQUENCE</scope>
    <source>
        <strain evidence="7">FN9</strain>
    </source>
</reference>
<proteinExistence type="predicted"/>
<protein>
    <recommendedName>
        <fullName evidence="5">BTB domain-containing protein</fullName>
    </recommendedName>
</protein>
<dbReference type="SMART" id="SM00320">
    <property type="entry name" value="WD40"/>
    <property type="match status" value="3"/>
</dbReference>
<evidence type="ECO:0000313" key="7">
    <source>
        <dbReference type="EMBL" id="VIO54713.1"/>
    </source>
</evidence>
<feature type="region of interest" description="Disordered" evidence="4">
    <location>
        <begin position="1138"/>
        <end position="1166"/>
    </location>
</feature>
<name>A0A4E9DDB6_GIBZA</name>
<dbReference type="EMBL" id="CAAKMV010000110">
    <property type="protein sequence ID" value="VIO54713.1"/>
    <property type="molecule type" value="Genomic_DNA"/>
</dbReference>
<dbReference type="InterPro" id="IPR001680">
    <property type="entry name" value="WD40_rpt"/>
</dbReference>
<evidence type="ECO:0000256" key="4">
    <source>
        <dbReference type="SAM" id="MobiDB-lite"/>
    </source>
</evidence>
<feature type="compositionally biased region" description="Basic residues" evidence="4">
    <location>
        <begin position="1138"/>
        <end position="1154"/>
    </location>
</feature>
<dbReference type="SMART" id="SM00225">
    <property type="entry name" value="BTB"/>
    <property type="match status" value="2"/>
</dbReference>
<keyword evidence="2" id="KW-0804">Transcription</keyword>
<reference evidence="6" key="2">
    <citation type="submission" date="2021-03" db="EMBL/GenBank/DDBJ databases">
        <authorList>
            <person name="Alouane T."/>
            <person name="Langin T."/>
            <person name="Bonhomme L."/>
        </authorList>
    </citation>
    <scope>NUCLEOTIDE SEQUENCE</scope>
    <source>
        <strain evidence="6">MDC_Fg202</strain>
    </source>
</reference>
<dbReference type="PANTHER" id="PTHR15052">
    <property type="entry name" value="RNA POLYMERASE III TRANSCRIPTION INITIATION FACTOR COMPLEX SUBUNIT"/>
    <property type="match status" value="1"/>
</dbReference>
<keyword evidence="3" id="KW-0539">Nucleus</keyword>
<dbReference type="InterPro" id="IPR015943">
    <property type="entry name" value="WD40/YVTN_repeat-like_dom_sf"/>
</dbReference>
<dbReference type="AlphaFoldDB" id="A0A4E9DDB6"/>
<sequence>MSASPPALDQDSKANITKICQNGDVILAVGPKEKIRVASDFLKHISPVFKAMLDGLMSEGEALRNKPPDSPIIISLPEDSPVAMIRLLRILYGANDFDPTFEAFYDVIILADKYAMTERLKHFGFGWVRVYPLDKEVIDDYYRGCWEKLVTSYILNDNTAFFHVSSCLSNSAGVLVDWATELPNEVLGLRLALAIGEICANNLVNKERQRMRLCLDCFKTVKGSFLDKGEGCEFEHYHRLASVSHSKMCPLNGPSDQGIPFCQLARYAWSNLNLGLIQPLKQDAYHPLTKNSDQQVVEDLIPGGDLVLAVGPGRRLFGVSSNFLCEISPVFAVMFGPNFEEGHRLRSTQPEDSEMVLELPDDNAQAFSDTIRVLYGADPVTVDFEPAEIQKITIVVDKYDMIPRFTFASAYWFAKYPWTDDPEETWQLTTAAYWMQNPDAFFNYSKKLIRHMQSSHLSFVDDMPDKVLGLRLCLAIEEQRVHRLTHGTKAKGGLCLHCFSRSKVSFTLRIKGCKHRKTRKSNRAKRYTVEKYDFEGSSDEENLKRATQKAERDENFDENVVAEESAEEEELALEQEQEHGENEDPESEGPVSEPNGVPDRFARQRVKPIRPFNVRAAGLTGYLDLEPVADGRIVRSYWGPYDRGSKGKQLVEAWYGRHEDGVDLVKGMLDRWMDWTVLPPKIPGDDGQKDRGVWSPSFFEREAYSAEHWYERVRESLPEANARIRLSVEEAELYRFQREPMPVLLGPPASQQEIRSQPGNAYSISQDGLPLQDHSTPVGWMLDAGGIITGMDWAPLHSVNAPQLLAICVIPHSDQELYDYEEQSISPDFQKYGTVQLWEFIGERQDDGFARPSAQPPTLRKTICLEHGRARRVKWSPACGFLAILCDDGNVYVTEAGDDGEGGYEKVVEPIAVFGFPDEDAKATSLTWVNFNRLVVGYTDGSIAVWSLRPHRLLSRHPVHHNIVVDLVSGYPAMPYLIASTPVGGTVKLLDLRGPSYESSEVQNLTVGTQPNLLGYSDHLLGFFSMYPSAGVLNTHVGFMHHSQFPVARRVFTGESYPSCLAVGRNHPYLLVGSLDGSLWAINPQVEIFTTKREPTDRIRICHHEHRPGKFFEADSPAAAQGVSRIVTGFILERSLTKHSAHKPPVKKGKKPKKKETDTAVGDDEEDANAIMDPTRAIIYEPLTRVTVAEWNPNEEYGCWAAAAMGSGLVRVMDLGLAQTDE</sequence>
<dbReference type="InterPro" id="IPR036322">
    <property type="entry name" value="WD40_repeat_dom_sf"/>
</dbReference>
<dbReference type="SUPFAM" id="SSF50978">
    <property type="entry name" value="WD40 repeat-like"/>
    <property type="match status" value="1"/>
</dbReference>
<dbReference type="SUPFAM" id="SSF54695">
    <property type="entry name" value="POZ domain"/>
    <property type="match status" value="1"/>
</dbReference>
<dbReference type="EMBL" id="CAJPIJ010000158">
    <property type="protein sequence ID" value="CAG1994684.1"/>
    <property type="molecule type" value="Genomic_DNA"/>
</dbReference>
<dbReference type="CDD" id="cd18186">
    <property type="entry name" value="BTB_POZ_ZBTB_KLHL-like"/>
    <property type="match status" value="1"/>
</dbReference>
<dbReference type="Gene3D" id="2.130.10.10">
    <property type="entry name" value="YVTN repeat-like/Quinoprotein amine dehydrogenase"/>
    <property type="match status" value="1"/>
</dbReference>
<feature type="region of interest" description="Disordered" evidence="4">
    <location>
        <begin position="538"/>
        <end position="599"/>
    </location>
</feature>
<gene>
    <name evidence="7" type="ORF">FUG_LOCUS133211</name>
    <name evidence="6" type="ORF">MDCFG202_LOCUS389510</name>
</gene>
<dbReference type="InterPro" id="IPR052416">
    <property type="entry name" value="GTF3C_component"/>
</dbReference>
<comment type="subcellular location">
    <subcellularLocation>
        <location evidence="1">Nucleus</location>
    </subcellularLocation>
</comment>
<evidence type="ECO:0000313" key="6">
    <source>
        <dbReference type="EMBL" id="CAG1994684.1"/>
    </source>
</evidence>
<accession>A0A4E9DDB6</accession>
<dbReference type="InterPro" id="IPR011333">
    <property type="entry name" value="SKP1/BTB/POZ_sf"/>
</dbReference>
<dbReference type="GO" id="GO:0006383">
    <property type="term" value="P:transcription by RNA polymerase III"/>
    <property type="evidence" value="ECO:0007669"/>
    <property type="project" value="TreeGrafter"/>
</dbReference>
<evidence type="ECO:0000256" key="3">
    <source>
        <dbReference type="ARBA" id="ARBA00023242"/>
    </source>
</evidence>
<feature type="domain" description="BTB" evidence="5">
    <location>
        <begin position="304"/>
        <end position="375"/>
    </location>
</feature>
<evidence type="ECO:0000256" key="1">
    <source>
        <dbReference type="ARBA" id="ARBA00004123"/>
    </source>
</evidence>
<evidence type="ECO:0000256" key="2">
    <source>
        <dbReference type="ARBA" id="ARBA00023163"/>
    </source>
</evidence>